<evidence type="ECO:0000313" key="2">
    <source>
        <dbReference type="EMBL" id="QBP08454.1"/>
    </source>
</evidence>
<dbReference type="Pfam" id="PF09694">
    <property type="entry name" value="Gcw_chp"/>
    <property type="match status" value="1"/>
</dbReference>
<feature type="chain" id="PRO_5019841576" evidence="1">
    <location>
        <begin position="25"/>
        <end position="266"/>
    </location>
</feature>
<sequence length="266" mass="28963">MKKSSLAVSAAAALFCLATSVAFAQSAPEAAAPAAAPAAEPASPHTITANVSLVSDYRYRGLSQTNRRPAIQGGFDYAHESGFYIGNWNSTISWISDADKSVSAPVEMDFYGGFKNTFKMSDLEFNYDVGVLQYFYPGGYSNPRPYTTELYAGIGYGPVFLKYSQAVTNLFGIANSQYSSYIDLAFNYPLNVWDLTLNAHLGYQNVQHNSAASYLDWKVGLTKDLGKGFALAVAYIGTNAKESFYTNSYNHNVGNNTAWVSLSKTF</sequence>
<evidence type="ECO:0000256" key="1">
    <source>
        <dbReference type="SAM" id="SignalP"/>
    </source>
</evidence>
<dbReference type="Proteomes" id="UP000253772">
    <property type="component" value="Chromosome c1"/>
</dbReference>
<organism evidence="2 3">
    <name type="scientific">Cupriavidus metallidurans</name>
    <dbReference type="NCBI Taxonomy" id="119219"/>
    <lineage>
        <taxon>Bacteria</taxon>
        <taxon>Pseudomonadati</taxon>
        <taxon>Pseudomonadota</taxon>
        <taxon>Betaproteobacteria</taxon>
        <taxon>Burkholderiales</taxon>
        <taxon>Burkholderiaceae</taxon>
        <taxon>Cupriavidus</taxon>
    </lineage>
</organism>
<dbReference type="OrthoDB" id="9793561at2"/>
<proteinExistence type="predicted"/>
<reference evidence="2 3" key="1">
    <citation type="submission" date="2019-03" db="EMBL/GenBank/DDBJ databases">
        <title>Comparative insights into the high quality Complete genome sequence of highly metal resistant Cupriavidus metallidurans strain BS1 isolated from a gold-copper mine.</title>
        <authorList>
            <person name="Mazhar H.S."/>
            <person name="Rensing C."/>
        </authorList>
    </citation>
    <scope>NUCLEOTIDE SEQUENCE [LARGE SCALE GENOMIC DNA]</scope>
    <source>
        <strain evidence="2 3">BS1</strain>
    </source>
</reference>
<dbReference type="AlphaFoldDB" id="A0A482IN63"/>
<accession>A0A482IN63</accession>
<dbReference type="NCBIfam" id="TIGR02001">
    <property type="entry name" value="gcw_chp"/>
    <property type="match status" value="1"/>
</dbReference>
<protein>
    <submittedName>
        <fullName evidence="2">Uncharacterized protein</fullName>
    </submittedName>
</protein>
<name>A0A482IN63_9BURK</name>
<dbReference type="RefSeq" id="WP_017513634.1">
    <property type="nucleotide sequence ID" value="NZ_CP037900.1"/>
</dbReference>
<dbReference type="InterPro" id="IPR010239">
    <property type="entry name" value="CHP02001"/>
</dbReference>
<keyword evidence="1" id="KW-0732">Signal</keyword>
<gene>
    <name evidence="2" type="ORF">DDF84_001220</name>
</gene>
<feature type="signal peptide" evidence="1">
    <location>
        <begin position="1"/>
        <end position="24"/>
    </location>
</feature>
<evidence type="ECO:0000313" key="3">
    <source>
        <dbReference type="Proteomes" id="UP000253772"/>
    </source>
</evidence>
<dbReference type="EMBL" id="CP037900">
    <property type="protein sequence ID" value="QBP08454.1"/>
    <property type="molecule type" value="Genomic_DNA"/>
</dbReference>